<sequence>MNERSRWDAAAAPARTFGGVEPPGAGGDLRPCHLTEAAGPGEDAGRARNRVDGPRAATEALGRCSRSEVLEEPGKRTGPGWIPILIGIPGLSGPMERAWPRSL</sequence>
<dbReference type="Proteomes" id="UP001066276">
    <property type="component" value="Chromosome 3_1"/>
</dbReference>
<proteinExistence type="predicted"/>
<evidence type="ECO:0000313" key="2">
    <source>
        <dbReference type="EMBL" id="KAJ1189954.1"/>
    </source>
</evidence>
<dbReference type="AlphaFoldDB" id="A0AAV7UPS6"/>
<accession>A0AAV7UPS6</accession>
<evidence type="ECO:0000256" key="1">
    <source>
        <dbReference type="SAM" id="MobiDB-lite"/>
    </source>
</evidence>
<dbReference type="EMBL" id="JANPWB010000005">
    <property type="protein sequence ID" value="KAJ1189954.1"/>
    <property type="molecule type" value="Genomic_DNA"/>
</dbReference>
<organism evidence="2 3">
    <name type="scientific">Pleurodeles waltl</name>
    <name type="common">Iberian ribbed newt</name>
    <dbReference type="NCBI Taxonomy" id="8319"/>
    <lineage>
        <taxon>Eukaryota</taxon>
        <taxon>Metazoa</taxon>
        <taxon>Chordata</taxon>
        <taxon>Craniata</taxon>
        <taxon>Vertebrata</taxon>
        <taxon>Euteleostomi</taxon>
        <taxon>Amphibia</taxon>
        <taxon>Batrachia</taxon>
        <taxon>Caudata</taxon>
        <taxon>Salamandroidea</taxon>
        <taxon>Salamandridae</taxon>
        <taxon>Pleurodelinae</taxon>
        <taxon>Pleurodeles</taxon>
    </lineage>
</organism>
<evidence type="ECO:0000313" key="3">
    <source>
        <dbReference type="Proteomes" id="UP001066276"/>
    </source>
</evidence>
<comment type="caution">
    <text evidence="2">The sequence shown here is derived from an EMBL/GenBank/DDBJ whole genome shotgun (WGS) entry which is preliminary data.</text>
</comment>
<feature type="region of interest" description="Disordered" evidence="1">
    <location>
        <begin position="1"/>
        <end position="79"/>
    </location>
</feature>
<feature type="compositionally biased region" description="Basic and acidic residues" evidence="1">
    <location>
        <begin position="65"/>
        <end position="75"/>
    </location>
</feature>
<reference evidence="2" key="1">
    <citation type="journal article" date="2022" name="bioRxiv">
        <title>Sequencing and chromosome-scale assembly of the giantPleurodeles waltlgenome.</title>
        <authorList>
            <person name="Brown T."/>
            <person name="Elewa A."/>
            <person name="Iarovenko S."/>
            <person name="Subramanian E."/>
            <person name="Araus A.J."/>
            <person name="Petzold A."/>
            <person name="Susuki M."/>
            <person name="Suzuki K.-i.T."/>
            <person name="Hayashi T."/>
            <person name="Toyoda A."/>
            <person name="Oliveira C."/>
            <person name="Osipova E."/>
            <person name="Leigh N.D."/>
            <person name="Simon A."/>
            <person name="Yun M.H."/>
        </authorList>
    </citation>
    <scope>NUCLEOTIDE SEQUENCE</scope>
    <source>
        <strain evidence="2">20211129_DDA</strain>
        <tissue evidence="2">Liver</tissue>
    </source>
</reference>
<feature type="compositionally biased region" description="Basic and acidic residues" evidence="1">
    <location>
        <begin position="43"/>
        <end position="53"/>
    </location>
</feature>
<gene>
    <name evidence="2" type="ORF">NDU88_006695</name>
</gene>
<name>A0AAV7UPS6_PLEWA</name>
<keyword evidence="3" id="KW-1185">Reference proteome</keyword>
<protein>
    <submittedName>
        <fullName evidence="2">Uncharacterized protein</fullName>
    </submittedName>
</protein>